<dbReference type="EMBL" id="CP071706">
    <property type="protein sequence ID" value="KDO00853.1"/>
    <property type="molecule type" value="Genomic_DNA"/>
</dbReference>
<evidence type="ECO:0000313" key="1">
    <source>
        <dbReference type="EMBL" id="KDO00853.1"/>
    </source>
</evidence>
<keyword evidence="2" id="KW-1185">Reference proteome</keyword>
<dbReference type="KEGG" id="pdw:BV82_1307"/>
<dbReference type="Proteomes" id="UP000027121">
    <property type="component" value="Chromosome"/>
</dbReference>
<reference evidence="1 2" key="2">
    <citation type="journal article" date="2016" name="Front. Microbiol.">
        <title>When Genome-Based Approach Meets the 'Old but Good': Revealing Genes Involved in the Antibacterial Activity of Pseudomonas sp. P482 against Soft Rot Pathogens.</title>
        <authorList>
            <person name="Krzyzanowska D.M."/>
            <person name="Ossowicki A."/>
            <person name="Rajewska M."/>
            <person name="Maciag T."/>
            <person name="Jablonska M."/>
            <person name="Obuchowski M."/>
            <person name="Heeb S."/>
            <person name="Jafra S."/>
        </authorList>
    </citation>
    <scope>NUCLEOTIDE SEQUENCE [LARGE SCALE GENOMIC DNA]</scope>
    <source>
        <strain evidence="1 2">P482</strain>
    </source>
</reference>
<organism evidence="1 2">
    <name type="scientific">Pseudomonas donghuensis</name>
    <dbReference type="NCBI Taxonomy" id="1163398"/>
    <lineage>
        <taxon>Bacteria</taxon>
        <taxon>Pseudomonadati</taxon>
        <taxon>Pseudomonadota</taxon>
        <taxon>Gammaproteobacteria</taxon>
        <taxon>Pseudomonadales</taxon>
        <taxon>Pseudomonadaceae</taxon>
        <taxon>Pseudomonas</taxon>
    </lineage>
</organism>
<name>A0AAP0SHZ9_9PSED</name>
<gene>
    <name evidence="1" type="ORF">BV82_1307</name>
</gene>
<sequence length="238" mass="27092">MNKKPPSKPEALARWNGSLRNEHLRLSNPEVYLQVMRMATADLQALELFDPLEVHDLTEQAQAAYSAALEEQFAHDLYCRASTYDVVPVDGHRRIGCIRQGNYYKENRTQAFSCDGMVIQEPDRIRVVLRTSGELGVIQGLQLVGADGGVYRLVETARMIEGRMLQGVDDPDAYRVLIDLAQEAFEEKEWARYRLLRGRVRYSPFICCPACCDSFAQREDCETCHEQGFVEVDLAEPE</sequence>
<dbReference type="RefSeq" id="WP_051636732.1">
    <property type="nucleotide sequence ID" value="NZ_CP071706.1"/>
</dbReference>
<accession>A0AAP0SHZ9</accession>
<dbReference type="AlphaFoldDB" id="A0AAP0SHZ9"/>
<evidence type="ECO:0000313" key="2">
    <source>
        <dbReference type="Proteomes" id="UP000027121"/>
    </source>
</evidence>
<protein>
    <submittedName>
        <fullName evidence="1">Uncharacterized protein</fullName>
    </submittedName>
</protein>
<reference evidence="1 2" key="1">
    <citation type="journal article" date="2014" name="Genome Announc.">
        <title>Genome Sequence of Pseudomonas sp. Strain P482, a Tomato Rhizosphere Isolate with Broad-Spectrum Antimicrobial Activity.</title>
        <authorList>
            <person name="Krzyzanowska D.M."/>
            <person name="Ossowicki A."/>
            <person name="Jafra S."/>
        </authorList>
    </citation>
    <scope>NUCLEOTIDE SEQUENCE [LARGE SCALE GENOMIC DNA]</scope>
    <source>
        <strain evidence="1 2">P482</strain>
    </source>
</reference>
<dbReference type="GeneID" id="98282686"/>
<proteinExistence type="predicted"/>